<evidence type="ECO:0000313" key="2">
    <source>
        <dbReference type="EMBL" id="KAG6385516.1"/>
    </source>
</evidence>
<evidence type="ECO:0000256" key="1">
    <source>
        <dbReference type="SAM" id="MobiDB-lite"/>
    </source>
</evidence>
<feature type="region of interest" description="Disordered" evidence="1">
    <location>
        <begin position="1111"/>
        <end position="1130"/>
    </location>
</feature>
<dbReference type="EMBL" id="PNBA02000022">
    <property type="protein sequence ID" value="KAG6385516.1"/>
    <property type="molecule type" value="Genomic_DNA"/>
</dbReference>
<name>A0A8X8W0G0_SALSN</name>
<accession>A0A8X8W0G0</accession>
<comment type="caution">
    <text evidence="2">The sequence shown here is derived from an EMBL/GenBank/DDBJ whole genome shotgun (WGS) entry which is preliminary data.</text>
</comment>
<gene>
    <name evidence="2" type="ORF">SASPL_154352</name>
</gene>
<keyword evidence="3" id="KW-1185">Reference proteome</keyword>
<organism evidence="2">
    <name type="scientific">Salvia splendens</name>
    <name type="common">Scarlet sage</name>
    <dbReference type="NCBI Taxonomy" id="180675"/>
    <lineage>
        <taxon>Eukaryota</taxon>
        <taxon>Viridiplantae</taxon>
        <taxon>Streptophyta</taxon>
        <taxon>Embryophyta</taxon>
        <taxon>Tracheophyta</taxon>
        <taxon>Spermatophyta</taxon>
        <taxon>Magnoliopsida</taxon>
        <taxon>eudicotyledons</taxon>
        <taxon>Gunneridae</taxon>
        <taxon>Pentapetalae</taxon>
        <taxon>asterids</taxon>
        <taxon>lamiids</taxon>
        <taxon>Lamiales</taxon>
        <taxon>Lamiaceae</taxon>
        <taxon>Nepetoideae</taxon>
        <taxon>Mentheae</taxon>
        <taxon>Salviinae</taxon>
        <taxon>Salvia</taxon>
        <taxon>Salvia subgen. Calosphace</taxon>
        <taxon>core Calosphace</taxon>
    </lineage>
</organism>
<reference evidence="2" key="2">
    <citation type="submission" date="2020-08" db="EMBL/GenBank/DDBJ databases">
        <title>Plant Genome Project.</title>
        <authorList>
            <person name="Zhang R.-G."/>
        </authorList>
    </citation>
    <scope>NUCLEOTIDE SEQUENCE</scope>
    <source>
        <strain evidence="2">Huo1</strain>
        <tissue evidence="2">Leaf</tissue>
    </source>
</reference>
<reference evidence="2" key="1">
    <citation type="submission" date="2018-01" db="EMBL/GenBank/DDBJ databases">
        <authorList>
            <person name="Mao J.F."/>
        </authorList>
    </citation>
    <scope>NUCLEOTIDE SEQUENCE</scope>
    <source>
        <strain evidence="2">Huo1</strain>
        <tissue evidence="2">Leaf</tissue>
    </source>
</reference>
<sequence>MIPKAVWGIRLRLHQWLEIVEAAGAIAPPRALVYLDCALYPSFEQARGQTVPKRGATTDLPLRTAADSAVDIPSEHSGIVSWWSCPTAWAVRSTPEAASPRSHGNRYSPIAIPNLQYRLRSALVKLTAAAVGCVANPADRVVAYRVGCSGVGAGCAVPVPPIRAHPIGTSAAMAGRRCGSCVASLASRETPHRAVVVYGEDFENKRLPFRLKNPSTYLLGSSEEALRSRLILSRYWPLLFSEDLIMSSHDPEGRMGDQAQTASVGAIAPPRALVYLDCALYPSFEQARGQTVPKRGATTDLPLRTAADSAVDIPSEHSGIVSWWSCPTAWAVCSTPETTSPRSHGNRYSPIAIPNLQYRLRSALVKLTAAAVGCVANPADRVVASRAWGLAVQCRSEEALRSRLILSRYWPLQFSEDLIMSSHDPEGRMGDQAQTAPVGAIAPPRALVYLDCALYPSFEQARGQTVPKRGATTDLPLRTAADSAVDIPSEHSGIVSWWSCPTAWAVCSTPEATSPRSHGNRYSPIAIPNLQYRLRSALVKLTAAAVGCVANPADRVVASRAWGLAVQCRSEEALRSRLILSRYWPLLFSEDLIMSSHDPEGRVGDQAQTAPVGAIAPPRALVYLDCALYPSFEQARGQTVPKRGATTDLPLRTAADSAVDIPSEHSGIVSWWSCPTAWAVCSTPEATSPRSHGNWYSPIAIPNLQYRLRSALVKLTAAAVGCVANPADRVVASRAWGLAVQCRSEEALRSRLILSRYWPLLFSEDLIMSSHDPEGRMGDQAQTAPVGAIAPPRALVYLDCALYPSFEQARGQTVPKRGATTDLPLRTAADSAVDIPSEHSGIVSWWSCPTAWAVCSTPEAVSPRSHGNRYSPIAIPNLQYRLRSALVKLTAAAMGCVANPADRVVASRVGCSGVGAGCAVPVPPIRAHPIGTSAAMAGRRCGSCVASLASRETPHRAVVVYGVLGRAFVPEETYLSMNHLLLVAPQSLQNAHMDVEVVKMSSKTMAGDFDFTTMNEKFKKDQVLGHTILVACNRIHKKLEKYDEFLSSNTTPVISYHEQPSWHVATDVQVSTYGLVSAYDPELYRHQFNPPAAPQPPYTYTNSHALLRSPYARPQNLPLPPYKPDRDQLHHGHQPIAYQQPPLTAAAAANLPH</sequence>
<protein>
    <submittedName>
        <fullName evidence="2">Uncharacterized protein</fullName>
    </submittedName>
</protein>
<dbReference type="Proteomes" id="UP000298416">
    <property type="component" value="Unassembled WGS sequence"/>
</dbReference>
<proteinExistence type="predicted"/>
<dbReference type="AlphaFoldDB" id="A0A8X8W0G0"/>
<evidence type="ECO:0000313" key="3">
    <source>
        <dbReference type="Proteomes" id="UP000298416"/>
    </source>
</evidence>